<accession>A0A1I0T032</accession>
<reference evidence="4 5" key="1">
    <citation type="submission" date="2016-10" db="EMBL/GenBank/DDBJ databases">
        <authorList>
            <person name="de Groot N.N."/>
        </authorList>
    </citation>
    <scope>NUCLEOTIDE SEQUENCE [LARGE SCALE GENOMIC DNA]</scope>
    <source>
        <strain evidence="4 5">DSM 44908</strain>
    </source>
</reference>
<dbReference type="RefSeq" id="WP_074921879.1">
    <property type="nucleotide sequence ID" value="NZ_FOJN01000003.1"/>
</dbReference>
<sequence length="316" mass="34021">MTTRRTTAKSAEDKAAARRELAEQLHASITDQVAALVDSDAWRAYLDHMAAFHSYSFNNVLLILAQRPTATQVAGFRAWQKLGRQVRKGEKAIRIYGYSTRTVTDTDPDTGDESTRKVPTFPILSVFDQGQTDPIEGHPQPEPVAHRLTGDDPAAIYDRTAAVMTARGWTVTREIIEGETNGYTTTDGTRRIVVDARLAPAQAAKTMLHEAAHALMHAADTLTAEDRRDLHRGRMEVEAESVAYVLAGILGLDTAAYSVGYVAGWANGDTAAIADTARAVLATVHELADALDPTDTDTDTADSAVDDGDTAETAAA</sequence>
<dbReference type="Gene3D" id="1.10.10.2910">
    <property type="match status" value="1"/>
</dbReference>
<evidence type="ECO:0000259" key="3">
    <source>
        <dbReference type="Pfam" id="PF08401"/>
    </source>
</evidence>
<dbReference type="Proteomes" id="UP000182054">
    <property type="component" value="Unassembled WGS sequence"/>
</dbReference>
<dbReference type="InterPro" id="IPR010359">
    <property type="entry name" value="IrrE_HExxH"/>
</dbReference>
<evidence type="ECO:0000256" key="1">
    <source>
        <dbReference type="SAM" id="MobiDB-lite"/>
    </source>
</evidence>
<dbReference type="InterPro" id="IPR013610">
    <property type="entry name" value="ArdC_N"/>
</dbReference>
<proteinExistence type="predicted"/>
<dbReference type="EMBL" id="FOJN01000003">
    <property type="protein sequence ID" value="SFA45125.1"/>
    <property type="molecule type" value="Genomic_DNA"/>
</dbReference>
<evidence type="ECO:0000313" key="4">
    <source>
        <dbReference type="EMBL" id="SFA45125.1"/>
    </source>
</evidence>
<dbReference type="Pfam" id="PF06114">
    <property type="entry name" value="Peptidase_M78"/>
    <property type="match status" value="1"/>
</dbReference>
<feature type="domain" description="N-terminal" evidence="3">
    <location>
        <begin position="23"/>
        <end position="127"/>
    </location>
</feature>
<dbReference type="Pfam" id="PF08401">
    <property type="entry name" value="ArdcN"/>
    <property type="match status" value="1"/>
</dbReference>
<protein>
    <submittedName>
        <fullName evidence="4">Uncharacterized protein</fullName>
    </submittedName>
</protein>
<evidence type="ECO:0000313" key="5">
    <source>
        <dbReference type="Proteomes" id="UP000182054"/>
    </source>
</evidence>
<evidence type="ECO:0000259" key="2">
    <source>
        <dbReference type="Pfam" id="PF06114"/>
    </source>
</evidence>
<gene>
    <name evidence="4" type="ORF">SAMN05444374_103225</name>
</gene>
<feature type="compositionally biased region" description="Acidic residues" evidence="1">
    <location>
        <begin position="292"/>
        <end position="310"/>
    </location>
</feature>
<dbReference type="OrthoDB" id="7605626at2"/>
<organism evidence="4 5">
    <name type="scientific">Rhodococcoides kroppenstedtii</name>
    <dbReference type="NCBI Taxonomy" id="293050"/>
    <lineage>
        <taxon>Bacteria</taxon>
        <taxon>Bacillati</taxon>
        <taxon>Actinomycetota</taxon>
        <taxon>Actinomycetes</taxon>
        <taxon>Mycobacteriales</taxon>
        <taxon>Nocardiaceae</taxon>
        <taxon>Rhodococcoides</taxon>
    </lineage>
</organism>
<name>A0A1I0T032_9NOCA</name>
<dbReference type="GO" id="GO:0003697">
    <property type="term" value="F:single-stranded DNA binding"/>
    <property type="evidence" value="ECO:0007669"/>
    <property type="project" value="InterPro"/>
</dbReference>
<dbReference type="GeneID" id="85485074"/>
<dbReference type="AlphaFoldDB" id="A0A1I0T032"/>
<feature type="region of interest" description="Disordered" evidence="1">
    <location>
        <begin position="292"/>
        <end position="316"/>
    </location>
</feature>
<feature type="domain" description="IrrE N-terminal-like" evidence="2">
    <location>
        <begin position="179"/>
        <end position="244"/>
    </location>
</feature>